<feature type="domain" description="Multidrug resistance protein MdtA-like barrel-sandwich hybrid" evidence="3">
    <location>
        <begin position="55"/>
        <end position="175"/>
    </location>
</feature>
<evidence type="ECO:0000256" key="2">
    <source>
        <dbReference type="ARBA" id="ARBA00009477"/>
    </source>
</evidence>
<dbReference type="Gene3D" id="2.40.50.100">
    <property type="match status" value="1"/>
</dbReference>
<dbReference type="Pfam" id="PF25944">
    <property type="entry name" value="Beta-barrel_RND"/>
    <property type="match status" value="1"/>
</dbReference>
<dbReference type="GO" id="GO:0030313">
    <property type="term" value="C:cell envelope"/>
    <property type="evidence" value="ECO:0007669"/>
    <property type="project" value="UniProtKB-SubCell"/>
</dbReference>
<dbReference type="Proteomes" id="UP000198427">
    <property type="component" value="Unassembled WGS sequence"/>
</dbReference>
<evidence type="ECO:0000256" key="1">
    <source>
        <dbReference type="ARBA" id="ARBA00004196"/>
    </source>
</evidence>
<dbReference type="EMBL" id="FZNZ01000050">
    <property type="protein sequence ID" value="SNS14573.1"/>
    <property type="molecule type" value="Genomic_DNA"/>
</dbReference>
<dbReference type="GeneID" id="94028472"/>
<dbReference type="GO" id="GO:0022857">
    <property type="term" value="F:transmembrane transporter activity"/>
    <property type="evidence" value="ECO:0007669"/>
    <property type="project" value="InterPro"/>
</dbReference>
<comment type="caution">
    <text evidence="6">The sequence shown here is derived from an EMBL/GenBank/DDBJ whole genome shotgun (WGS) entry which is preliminary data.</text>
</comment>
<dbReference type="PANTHER" id="PTHR30158">
    <property type="entry name" value="ACRA/E-RELATED COMPONENT OF DRUG EFFLUX TRANSPORTER"/>
    <property type="match status" value="1"/>
</dbReference>
<gene>
    <name evidence="6" type="ORF">SAMN06265364_1505</name>
</gene>
<evidence type="ECO:0000313" key="7">
    <source>
        <dbReference type="Proteomes" id="UP000198427"/>
    </source>
</evidence>
<dbReference type="InterPro" id="IPR006143">
    <property type="entry name" value="RND_pump_MFP"/>
</dbReference>
<dbReference type="Pfam" id="PF25967">
    <property type="entry name" value="RND-MFP_C"/>
    <property type="match status" value="1"/>
</dbReference>
<keyword evidence="7" id="KW-1185">Reference proteome</keyword>
<dbReference type="InterPro" id="IPR058626">
    <property type="entry name" value="MdtA-like_b-barrel"/>
</dbReference>
<dbReference type="RefSeq" id="WP_009011278.1">
    <property type="nucleotide sequence ID" value="NZ_CAUTTV010000066.1"/>
</dbReference>
<comment type="subcellular location">
    <subcellularLocation>
        <location evidence="1">Cell envelope</location>
    </subcellularLocation>
</comment>
<comment type="similarity">
    <text evidence="2">Belongs to the membrane fusion protein (MFP) (TC 8.A.1) family.</text>
</comment>
<reference evidence="6 7" key="1">
    <citation type="submission" date="2017-06" db="EMBL/GenBank/DDBJ databases">
        <authorList>
            <person name="Varghese N."/>
            <person name="Submissions S."/>
        </authorList>
    </citation>
    <scope>NUCLEOTIDE SEQUENCE [LARGE SCALE GENOMIC DNA]</scope>
    <source>
        <strain evidence="6 7">DSM 26989</strain>
    </source>
</reference>
<dbReference type="PANTHER" id="PTHR30158:SF23">
    <property type="entry name" value="MULTIDRUG RESISTANCE PROTEIN MEXA"/>
    <property type="match status" value="1"/>
</dbReference>
<dbReference type="Gene3D" id="1.10.287.470">
    <property type="entry name" value="Helix hairpin bin"/>
    <property type="match status" value="1"/>
</dbReference>
<dbReference type="SUPFAM" id="SSF111369">
    <property type="entry name" value="HlyD-like secretion proteins"/>
    <property type="match status" value="1"/>
</dbReference>
<protein>
    <submittedName>
        <fullName evidence="6">Membrane fusion protein, multidrug efflux system</fullName>
    </submittedName>
</protein>
<evidence type="ECO:0000313" key="6">
    <source>
        <dbReference type="EMBL" id="SNS14573.1"/>
    </source>
</evidence>
<dbReference type="OrthoDB" id="9801814at2"/>
<evidence type="ECO:0000259" key="4">
    <source>
        <dbReference type="Pfam" id="PF25944"/>
    </source>
</evidence>
<accession>A0A2K9H777</accession>
<sequence length="359" mass="40086">MVRRICFLSLLSILLWSCHSKKTEENTKAVFTATTPMVTNISLPQSYVANIQSLRNIEVRSQQEGILQQIYVDEGQMVRAGQPLFRIAIVGEDEEIAKAKSAQEQAEIDLQNTSRLTENNIVSPNARRMAKAKYQSATADYKLAVLHKRLSIIRAPFSGVLGRIPQKVGSFIQQDDLLTTLSDNSKMQVYFNISESDYLDLQQHPQLYMQLPLKLLLANGSTFPARGSIKDISGQFDNATGTISVRSLFANPQGLLRNGQSGTVQLLVQKKNAIVIPQEAVYELQDRKYVFVVDKNNVAHQRQIQISAELTGVYVISSGLTASDHYLIDGIQKVNDGDHVHTRFVTPRQSIKSNEIAIQ</sequence>
<dbReference type="GO" id="GO:0005886">
    <property type="term" value="C:plasma membrane"/>
    <property type="evidence" value="ECO:0007669"/>
    <property type="project" value="TreeGrafter"/>
</dbReference>
<dbReference type="InterPro" id="IPR058627">
    <property type="entry name" value="MdtA-like_C"/>
</dbReference>
<evidence type="ECO:0000259" key="3">
    <source>
        <dbReference type="Pfam" id="PF25917"/>
    </source>
</evidence>
<dbReference type="GO" id="GO:0046677">
    <property type="term" value="P:response to antibiotic"/>
    <property type="evidence" value="ECO:0007669"/>
    <property type="project" value="TreeGrafter"/>
</dbReference>
<organism evidence="6 7">
    <name type="scientific">Prevotella jejuni</name>
    <dbReference type="NCBI Taxonomy" id="1177574"/>
    <lineage>
        <taxon>Bacteria</taxon>
        <taxon>Pseudomonadati</taxon>
        <taxon>Bacteroidota</taxon>
        <taxon>Bacteroidia</taxon>
        <taxon>Bacteroidales</taxon>
        <taxon>Prevotellaceae</taxon>
        <taxon>Prevotella</taxon>
    </lineage>
</organism>
<feature type="domain" description="Multidrug resistance protein MdtA-like C-terminal permuted SH3" evidence="5">
    <location>
        <begin position="272"/>
        <end position="333"/>
    </location>
</feature>
<dbReference type="AlphaFoldDB" id="A0A2K9H777"/>
<evidence type="ECO:0000259" key="5">
    <source>
        <dbReference type="Pfam" id="PF25967"/>
    </source>
</evidence>
<dbReference type="InterPro" id="IPR058625">
    <property type="entry name" value="MdtA-like_BSH"/>
</dbReference>
<feature type="domain" description="Multidrug resistance protein MdtA-like beta-barrel" evidence="4">
    <location>
        <begin position="187"/>
        <end position="268"/>
    </location>
</feature>
<dbReference type="Gene3D" id="2.40.420.20">
    <property type="match status" value="1"/>
</dbReference>
<dbReference type="Gene3D" id="2.40.30.170">
    <property type="match status" value="1"/>
</dbReference>
<dbReference type="KEGG" id="pje:CRM71_03365"/>
<dbReference type="NCBIfam" id="TIGR01730">
    <property type="entry name" value="RND_mfp"/>
    <property type="match status" value="1"/>
</dbReference>
<proteinExistence type="inferred from homology"/>
<dbReference type="Pfam" id="PF25917">
    <property type="entry name" value="BSH_RND"/>
    <property type="match status" value="1"/>
</dbReference>
<name>A0A2K9H777_9BACT</name>